<comment type="caution">
    <text evidence="1">The sequence shown here is derived from an EMBL/GenBank/DDBJ whole genome shotgun (WGS) entry which is preliminary data.</text>
</comment>
<protein>
    <submittedName>
        <fullName evidence="1">Uncharacterized protein</fullName>
    </submittedName>
</protein>
<evidence type="ECO:0000313" key="2">
    <source>
        <dbReference type="Proteomes" id="UP001487740"/>
    </source>
</evidence>
<organism evidence="1 2">
    <name type="scientific">Scylla paramamosain</name>
    <name type="common">Mud crab</name>
    <dbReference type="NCBI Taxonomy" id="85552"/>
    <lineage>
        <taxon>Eukaryota</taxon>
        <taxon>Metazoa</taxon>
        <taxon>Ecdysozoa</taxon>
        <taxon>Arthropoda</taxon>
        <taxon>Crustacea</taxon>
        <taxon>Multicrustacea</taxon>
        <taxon>Malacostraca</taxon>
        <taxon>Eumalacostraca</taxon>
        <taxon>Eucarida</taxon>
        <taxon>Decapoda</taxon>
        <taxon>Pleocyemata</taxon>
        <taxon>Brachyura</taxon>
        <taxon>Eubrachyura</taxon>
        <taxon>Portunoidea</taxon>
        <taxon>Portunidae</taxon>
        <taxon>Portuninae</taxon>
        <taxon>Scylla</taxon>
    </lineage>
</organism>
<sequence length="73" mass="8570">MLEYKVRHRWCFIHMRARCCHYLRENQISVSCQQFQFHLAAGNWFHVALGDEMPSASLHLPGRDLPHTSTISC</sequence>
<keyword evidence="2" id="KW-1185">Reference proteome</keyword>
<dbReference type="EMBL" id="JARAKH010000039">
    <property type="protein sequence ID" value="KAK8382112.1"/>
    <property type="molecule type" value="Genomic_DNA"/>
</dbReference>
<dbReference type="Proteomes" id="UP001487740">
    <property type="component" value="Unassembled WGS sequence"/>
</dbReference>
<name>A0AAW0T5P0_SCYPA</name>
<gene>
    <name evidence="1" type="ORF">O3P69_015223</name>
</gene>
<reference evidence="1 2" key="1">
    <citation type="submission" date="2023-03" db="EMBL/GenBank/DDBJ databases">
        <title>High-quality genome of Scylla paramamosain provides insights in environmental adaptation.</title>
        <authorList>
            <person name="Zhang L."/>
        </authorList>
    </citation>
    <scope>NUCLEOTIDE SEQUENCE [LARGE SCALE GENOMIC DNA]</scope>
    <source>
        <strain evidence="1">LZ_2023a</strain>
        <tissue evidence="1">Muscle</tissue>
    </source>
</reference>
<accession>A0AAW0T5P0</accession>
<dbReference type="AlphaFoldDB" id="A0AAW0T5P0"/>
<evidence type="ECO:0000313" key="1">
    <source>
        <dbReference type="EMBL" id="KAK8382112.1"/>
    </source>
</evidence>
<proteinExistence type="predicted"/>